<sequence>MTGSRDLEPSQVPFFPTVFVNNQFKAKPQWPRKDKDLTGQTAIVTGSNAGLGYEAALQLLELKLSHLIVAVRSVERGQRAASEMRARYPSAKIDVWPVDLCSYDSIQAFAAKVDKELERIDIVILNAGRFRMEYHKVESTGHEETFQVNYLSTIFLLILLLPSLKAKRIPGHPPRVTIVGAALTLHTKFLQKDKTPLFPALSAPDNFDADDCYKVSKVLGQMFLWKLVDYVSADDVIVNIADPAFVRGTDLARDLKGNVLFKMLIPLFGYIAGRTPRVGASCFIDAVVNKGRESHGCFLMSWNPHPFPSLMYTSEGKALIDRVWDETLAELEFAGARQKIESMKA</sequence>
<organism evidence="2 3">
    <name type="scientific">Xylaria arbuscula</name>
    <dbReference type="NCBI Taxonomy" id="114810"/>
    <lineage>
        <taxon>Eukaryota</taxon>
        <taxon>Fungi</taxon>
        <taxon>Dikarya</taxon>
        <taxon>Ascomycota</taxon>
        <taxon>Pezizomycotina</taxon>
        <taxon>Sordariomycetes</taxon>
        <taxon>Xylariomycetidae</taxon>
        <taxon>Xylariales</taxon>
        <taxon>Xylariaceae</taxon>
        <taxon>Xylaria</taxon>
    </lineage>
</organism>
<keyword evidence="3" id="KW-1185">Reference proteome</keyword>
<comment type="caution">
    <text evidence="2">The sequence shown here is derived from an EMBL/GenBank/DDBJ whole genome shotgun (WGS) entry which is preliminary data.</text>
</comment>
<dbReference type="InterPro" id="IPR036291">
    <property type="entry name" value="NAD(P)-bd_dom_sf"/>
</dbReference>
<name>A0A9W8TLM4_9PEZI</name>
<evidence type="ECO:0000313" key="2">
    <source>
        <dbReference type="EMBL" id="KAJ3566874.1"/>
    </source>
</evidence>
<protein>
    <recommendedName>
        <fullName evidence="4">NAD(P)-binding protein</fullName>
    </recommendedName>
</protein>
<dbReference type="GO" id="GO:0016491">
    <property type="term" value="F:oxidoreductase activity"/>
    <property type="evidence" value="ECO:0007669"/>
    <property type="project" value="UniProtKB-KW"/>
</dbReference>
<accession>A0A9W8TLM4</accession>
<dbReference type="Gene3D" id="3.40.50.720">
    <property type="entry name" value="NAD(P)-binding Rossmann-like Domain"/>
    <property type="match status" value="1"/>
</dbReference>
<dbReference type="PANTHER" id="PTHR43157">
    <property type="entry name" value="PHOSPHATIDYLINOSITOL-GLYCAN BIOSYNTHESIS CLASS F PROTEIN-RELATED"/>
    <property type="match status" value="1"/>
</dbReference>
<evidence type="ECO:0008006" key="4">
    <source>
        <dbReference type="Google" id="ProtNLM"/>
    </source>
</evidence>
<gene>
    <name evidence="2" type="ORF">NPX13_g6974</name>
</gene>
<evidence type="ECO:0000256" key="1">
    <source>
        <dbReference type="ARBA" id="ARBA00023002"/>
    </source>
</evidence>
<dbReference type="Pfam" id="PF00106">
    <property type="entry name" value="adh_short"/>
    <property type="match status" value="1"/>
</dbReference>
<dbReference type="AlphaFoldDB" id="A0A9W8TLM4"/>
<dbReference type="EMBL" id="JANPWZ010001306">
    <property type="protein sequence ID" value="KAJ3566874.1"/>
    <property type="molecule type" value="Genomic_DNA"/>
</dbReference>
<dbReference type="VEuPathDB" id="FungiDB:F4678DRAFT_483370"/>
<dbReference type="InterPro" id="IPR002347">
    <property type="entry name" value="SDR_fam"/>
</dbReference>
<dbReference type="SUPFAM" id="SSF51735">
    <property type="entry name" value="NAD(P)-binding Rossmann-fold domains"/>
    <property type="match status" value="1"/>
</dbReference>
<proteinExistence type="predicted"/>
<keyword evidence="1" id="KW-0560">Oxidoreductase</keyword>
<reference evidence="2" key="1">
    <citation type="submission" date="2022-07" db="EMBL/GenBank/DDBJ databases">
        <title>Genome Sequence of Xylaria arbuscula.</title>
        <authorList>
            <person name="Buettner E."/>
        </authorList>
    </citation>
    <scope>NUCLEOTIDE SEQUENCE</scope>
    <source>
        <strain evidence="2">VT107</strain>
    </source>
</reference>
<evidence type="ECO:0000313" key="3">
    <source>
        <dbReference type="Proteomes" id="UP001148614"/>
    </source>
</evidence>
<dbReference type="Proteomes" id="UP001148614">
    <property type="component" value="Unassembled WGS sequence"/>
</dbReference>
<dbReference type="PANTHER" id="PTHR43157:SF35">
    <property type="entry name" value="DEHYDROGENASE_REDUCTASE FAMILY PROTEIN, PUTATIVE-RELATED"/>
    <property type="match status" value="1"/>
</dbReference>